<dbReference type="EMBL" id="CP016440">
    <property type="protein sequence ID" value="ANY16519.1"/>
    <property type="molecule type" value="Genomic_DNA"/>
</dbReference>
<dbReference type="EMBL" id="CYTV01000001">
    <property type="protein sequence ID" value="CUI34194.1"/>
    <property type="molecule type" value="Genomic_DNA"/>
</dbReference>
<dbReference type="Gene3D" id="1.10.101.10">
    <property type="entry name" value="PGBD-like superfamily/PGBD"/>
    <property type="match status" value="1"/>
</dbReference>
<reference evidence="2 5" key="2">
    <citation type="submission" date="2016-07" db="EMBL/GenBank/DDBJ databases">
        <title>Complete genome sequences of Bordetella pseudohinzii.</title>
        <authorList>
            <person name="Spilker T."/>
            <person name="Darrah R."/>
            <person name="LiPuma J.J."/>
        </authorList>
    </citation>
    <scope>NUCLEOTIDE SEQUENCE [LARGE SCALE GENOMIC DNA]</scope>
    <source>
        <strain evidence="2 5">HI4681</strain>
    </source>
</reference>
<evidence type="ECO:0000313" key="2">
    <source>
        <dbReference type="EMBL" id="ANY16519.1"/>
    </source>
</evidence>
<dbReference type="SUPFAM" id="SSF49464">
    <property type="entry name" value="Carboxypeptidase regulatory domain-like"/>
    <property type="match status" value="1"/>
</dbReference>
<protein>
    <submittedName>
        <fullName evidence="3">Uncharacterized conserved protein</fullName>
    </submittedName>
</protein>
<dbReference type="InterPro" id="IPR036366">
    <property type="entry name" value="PGBDSf"/>
</dbReference>
<dbReference type="OrthoDB" id="8790433at2"/>
<dbReference type="Proteomes" id="UP000053096">
    <property type="component" value="Unassembled WGS sequence"/>
</dbReference>
<sequence>MNPDLQQLQAHLRSLGYLRTRPSGELDEPTHAALCNFQRTHGLRVSGEADEPTRERVERAIGDREYAVFGHVLDADGGRPLPDAIVSVQDRDLGAPPWRELGQGRSDADGFFV</sequence>
<evidence type="ECO:0000313" key="3">
    <source>
        <dbReference type="EMBL" id="CUI34194.1"/>
    </source>
</evidence>
<accession>A0A0M7C647</accession>
<dbReference type="InterPro" id="IPR002477">
    <property type="entry name" value="Peptidoglycan-bd-like"/>
</dbReference>
<reference evidence="3 4" key="1">
    <citation type="submission" date="2015-09" db="EMBL/GenBank/DDBJ databases">
        <authorList>
            <person name="Jackson K.R."/>
            <person name="Lunt B.L."/>
            <person name="Fisher J.N.B."/>
            <person name="Gardner A.V."/>
            <person name="Bailey M.E."/>
            <person name="Deus L.M."/>
            <person name="Earl A.S."/>
            <person name="Gibby P.D."/>
            <person name="Hartmann K.A."/>
            <person name="Liu J.E."/>
            <person name="Manci A.M."/>
            <person name="Nielsen D.A."/>
            <person name="Solomon M.B."/>
            <person name="Breakwell D.P."/>
            <person name="Burnett S.H."/>
            <person name="Grose J.H."/>
        </authorList>
    </citation>
    <scope>NUCLEOTIDE SEQUENCE [LARGE SCALE GENOMIC DNA]</scope>
    <source>
        <strain evidence="3 4">2789STDY5608636</strain>
    </source>
</reference>
<dbReference type="RefSeq" id="WP_043211618.1">
    <property type="nucleotide sequence ID" value="NZ_CAJGUP010000231.1"/>
</dbReference>
<accession>A0A0J6CDD7</accession>
<evidence type="ECO:0000259" key="1">
    <source>
        <dbReference type="Pfam" id="PF01471"/>
    </source>
</evidence>
<evidence type="ECO:0000313" key="5">
    <source>
        <dbReference type="Proteomes" id="UP000092950"/>
    </source>
</evidence>
<feature type="domain" description="Peptidoglycan binding-like" evidence="1">
    <location>
        <begin position="3"/>
        <end position="55"/>
    </location>
</feature>
<name>A0A0J6CDD7_9BORD</name>
<dbReference type="AlphaFoldDB" id="A0A0J6CDD7"/>
<dbReference type="KEGG" id="bpdz:BBN53_11800"/>
<gene>
    <name evidence="2" type="ORF">BBN53_11800</name>
    <name evidence="3" type="ORF">ERS370011_00197</name>
</gene>
<dbReference type="Proteomes" id="UP000092950">
    <property type="component" value="Chromosome"/>
</dbReference>
<proteinExistence type="predicted"/>
<organism evidence="3 4">
    <name type="scientific">Bordetella pseudohinzii</name>
    <dbReference type="NCBI Taxonomy" id="1331258"/>
    <lineage>
        <taxon>Bacteria</taxon>
        <taxon>Pseudomonadati</taxon>
        <taxon>Pseudomonadota</taxon>
        <taxon>Betaproteobacteria</taxon>
        <taxon>Burkholderiales</taxon>
        <taxon>Alcaligenaceae</taxon>
        <taxon>Bordetella</taxon>
    </lineage>
</organism>
<dbReference type="InterPro" id="IPR036365">
    <property type="entry name" value="PGBD-like_sf"/>
</dbReference>
<dbReference type="Pfam" id="PF01471">
    <property type="entry name" value="PG_binding_1"/>
    <property type="match status" value="1"/>
</dbReference>
<dbReference type="SUPFAM" id="SSF47090">
    <property type="entry name" value="PGBD-like"/>
    <property type="match status" value="1"/>
</dbReference>
<keyword evidence="5" id="KW-1185">Reference proteome</keyword>
<dbReference type="InterPro" id="IPR008969">
    <property type="entry name" value="CarboxyPept-like_regulatory"/>
</dbReference>
<evidence type="ECO:0000313" key="4">
    <source>
        <dbReference type="Proteomes" id="UP000053096"/>
    </source>
</evidence>